<dbReference type="Gene3D" id="3.30.565.10">
    <property type="entry name" value="Histidine kinase-like ATPase, C-terminal domain"/>
    <property type="match status" value="1"/>
</dbReference>
<organism evidence="13 14">
    <name type="scientific">Desulfobotulus pelophilus</name>
    <dbReference type="NCBI Taxonomy" id="2823377"/>
    <lineage>
        <taxon>Bacteria</taxon>
        <taxon>Pseudomonadati</taxon>
        <taxon>Thermodesulfobacteriota</taxon>
        <taxon>Desulfobacteria</taxon>
        <taxon>Desulfobacterales</taxon>
        <taxon>Desulfobacteraceae</taxon>
        <taxon>Desulfobotulus</taxon>
    </lineage>
</organism>
<evidence type="ECO:0000256" key="5">
    <source>
        <dbReference type="ARBA" id="ARBA00022679"/>
    </source>
</evidence>
<keyword evidence="7" id="KW-0902">Two-component regulatory system</keyword>
<dbReference type="InterPro" id="IPR036097">
    <property type="entry name" value="HisK_dim/P_sf"/>
</dbReference>
<dbReference type="EC" id="2.7.13.3" evidence="3"/>
<evidence type="ECO:0000256" key="4">
    <source>
        <dbReference type="ARBA" id="ARBA00022553"/>
    </source>
</evidence>
<accession>A0ABT3N4S9</accession>
<evidence type="ECO:0000256" key="6">
    <source>
        <dbReference type="ARBA" id="ARBA00022777"/>
    </source>
</evidence>
<dbReference type="SUPFAM" id="SSF55785">
    <property type="entry name" value="PYP-like sensor domain (PAS domain)"/>
    <property type="match status" value="1"/>
</dbReference>
<dbReference type="PANTHER" id="PTHR45453">
    <property type="entry name" value="PHOSPHATE REGULON SENSOR PROTEIN PHOR"/>
    <property type="match status" value="1"/>
</dbReference>
<dbReference type="Gene3D" id="6.10.340.10">
    <property type="match status" value="1"/>
</dbReference>
<feature type="domain" description="PAS" evidence="11">
    <location>
        <begin position="249"/>
        <end position="300"/>
    </location>
</feature>
<name>A0ABT3N4S9_9BACT</name>
<dbReference type="NCBIfam" id="TIGR00229">
    <property type="entry name" value="sensory_box"/>
    <property type="match status" value="1"/>
</dbReference>
<dbReference type="Pfam" id="PF02518">
    <property type="entry name" value="HATPase_c"/>
    <property type="match status" value="1"/>
</dbReference>
<evidence type="ECO:0000259" key="12">
    <source>
        <dbReference type="PROSITE" id="PS50885"/>
    </source>
</evidence>
<proteinExistence type="predicted"/>
<evidence type="ECO:0000256" key="1">
    <source>
        <dbReference type="ARBA" id="ARBA00000085"/>
    </source>
</evidence>
<dbReference type="InterPro" id="IPR003661">
    <property type="entry name" value="HisK_dim/P_dom"/>
</dbReference>
<dbReference type="InterPro" id="IPR036890">
    <property type="entry name" value="HATPase_C_sf"/>
</dbReference>
<evidence type="ECO:0000259" key="10">
    <source>
        <dbReference type="PROSITE" id="PS50109"/>
    </source>
</evidence>
<comment type="subcellular location">
    <subcellularLocation>
        <location evidence="2">Membrane</location>
    </subcellularLocation>
</comment>
<dbReference type="GO" id="GO:0016301">
    <property type="term" value="F:kinase activity"/>
    <property type="evidence" value="ECO:0007669"/>
    <property type="project" value="UniProtKB-KW"/>
</dbReference>
<dbReference type="SMART" id="SM00388">
    <property type="entry name" value="HisKA"/>
    <property type="match status" value="1"/>
</dbReference>
<dbReference type="SUPFAM" id="SSF55874">
    <property type="entry name" value="ATPase domain of HSP90 chaperone/DNA topoisomerase II/histidine kinase"/>
    <property type="match status" value="1"/>
</dbReference>
<keyword evidence="4" id="KW-0597">Phosphoprotein</keyword>
<dbReference type="InterPro" id="IPR003594">
    <property type="entry name" value="HATPase_dom"/>
</dbReference>
<evidence type="ECO:0000256" key="8">
    <source>
        <dbReference type="ARBA" id="ARBA00023136"/>
    </source>
</evidence>
<dbReference type="PROSITE" id="PS50885">
    <property type="entry name" value="HAMP"/>
    <property type="match status" value="1"/>
</dbReference>
<dbReference type="PANTHER" id="PTHR45453:SF1">
    <property type="entry name" value="PHOSPHATE REGULON SENSOR PROTEIN PHOR"/>
    <property type="match status" value="1"/>
</dbReference>
<dbReference type="SMART" id="SM00387">
    <property type="entry name" value="HATPase_c"/>
    <property type="match status" value="1"/>
</dbReference>
<dbReference type="RefSeq" id="WP_265423337.1">
    <property type="nucleotide sequence ID" value="NZ_JAPFPW010000001.1"/>
</dbReference>
<dbReference type="Pfam" id="PF00672">
    <property type="entry name" value="HAMP"/>
    <property type="match status" value="1"/>
</dbReference>
<dbReference type="InterPro" id="IPR004358">
    <property type="entry name" value="Sig_transdc_His_kin-like_C"/>
</dbReference>
<feature type="transmembrane region" description="Helical" evidence="9">
    <location>
        <begin position="172"/>
        <end position="190"/>
    </location>
</feature>
<gene>
    <name evidence="13" type="ORF">OOT00_00560</name>
</gene>
<dbReference type="CDD" id="cd06225">
    <property type="entry name" value="HAMP"/>
    <property type="match status" value="1"/>
</dbReference>
<evidence type="ECO:0000259" key="11">
    <source>
        <dbReference type="PROSITE" id="PS50112"/>
    </source>
</evidence>
<dbReference type="CDD" id="cd00130">
    <property type="entry name" value="PAS"/>
    <property type="match status" value="1"/>
</dbReference>
<comment type="caution">
    <text evidence="13">The sequence shown here is derived from an EMBL/GenBank/DDBJ whole genome shotgun (WGS) entry which is preliminary data.</text>
</comment>
<dbReference type="Gene3D" id="3.30.450.20">
    <property type="entry name" value="PAS domain"/>
    <property type="match status" value="1"/>
</dbReference>
<feature type="domain" description="Histidine kinase" evidence="10">
    <location>
        <begin position="373"/>
        <end position="590"/>
    </location>
</feature>
<dbReference type="InterPro" id="IPR000014">
    <property type="entry name" value="PAS"/>
</dbReference>
<dbReference type="SMART" id="SM00091">
    <property type="entry name" value="PAS"/>
    <property type="match status" value="1"/>
</dbReference>
<keyword evidence="9" id="KW-1133">Transmembrane helix</keyword>
<dbReference type="PROSITE" id="PS50109">
    <property type="entry name" value="HIS_KIN"/>
    <property type="match status" value="1"/>
</dbReference>
<sequence>MVRKRTLLWQLYPSYFLVIFIGLVAVSLYAAGTMKTFFLDNTEKELMAKAFILKPKMISLLSERKYDELNRICRETGLVSETRFTVVLASGLVVGDSLEIPSDMENHKDRIEIAKAASGGIGVVSRYSETVNHAMMYVAIPLENRGELAGVLRAAVPITAIDSLMNAFRMRIFLCGALVLVFAAGLSLLISRKLTQPLLLLKDGANRFAGGDFSHRLFVPAIEEMGALAEAMNRMASDLDGRIRLVVRQKNELEAVLSSMQEGVIALDAEGRILRLNQAAASMFSVAPMAYEGKNVYEVVRNLEVLRFVDRAFAADCGVEADMDLYQYGKKKVHAHSSPLLDGYNRRMGTLFVLQDVTQLRRLEHMRRDFVANVSHEIKTPLTAIKGFVETIREAGGVEPEEVQRFMAIIDRNVNRLIFLVDDLLKLSSIEQEGDSGDLLLEEKSVKDCLSAAIQICSAKAEEKNIEILMECPDDCVVPMDSHLMEHAAVNLLDNALKYSPDHSRIHIRVFQEDNGITITFTDSGMGIAEEHLGRLFERFYRVDKARSRKLGGTGLGLAIVKHIMNAHGGRVAVHSRLGEGSVFSLFLPL</sequence>
<evidence type="ECO:0000313" key="14">
    <source>
        <dbReference type="Proteomes" id="UP001209681"/>
    </source>
</evidence>
<dbReference type="InterPro" id="IPR013767">
    <property type="entry name" value="PAS_fold"/>
</dbReference>
<dbReference type="InterPro" id="IPR005467">
    <property type="entry name" value="His_kinase_dom"/>
</dbReference>
<dbReference type="EMBL" id="JAPFPW010000001">
    <property type="protein sequence ID" value="MCW7752470.1"/>
    <property type="molecule type" value="Genomic_DNA"/>
</dbReference>
<dbReference type="InterPro" id="IPR003660">
    <property type="entry name" value="HAMP_dom"/>
</dbReference>
<evidence type="ECO:0000256" key="7">
    <source>
        <dbReference type="ARBA" id="ARBA00023012"/>
    </source>
</evidence>
<dbReference type="InterPro" id="IPR050351">
    <property type="entry name" value="BphY/WalK/GraS-like"/>
</dbReference>
<keyword evidence="14" id="KW-1185">Reference proteome</keyword>
<evidence type="ECO:0000256" key="9">
    <source>
        <dbReference type="SAM" id="Phobius"/>
    </source>
</evidence>
<dbReference type="Pfam" id="PF00989">
    <property type="entry name" value="PAS"/>
    <property type="match status" value="1"/>
</dbReference>
<feature type="domain" description="HAMP" evidence="12">
    <location>
        <begin position="192"/>
        <end position="244"/>
    </location>
</feature>
<dbReference type="InterPro" id="IPR035965">
    <property type="entry name" value="PAS-like_dom_sf"/>
</dbReference>
<dbReference type="PRINTS" id="PR00344">
    <property type="entry name" value="BCTRLSENSOR"/>
</dbReference>
<dbReference type="CDD" id="cd00075">
    <property type="entry name" value="HATPase"/>
    <property type="match status" value="1"/>
</dbReference>
<evidence type="ECO:0000256" key="3">
    <source>
        <dbReference type="ARBA" id="ARBA00012438"/>
    </source>
</evidence>
<keyword evidence="9" id="KW-0812">Transmembrane</keyword>
<keyword evidence="6 13" id="KW-0418">Kinase</keyword>
<dbReference type="SUPFAM" id="SSF47384">
    <property type="entry name" value="Homodimeric domain of signal transducing histidine kinase"/>
    <property type="match status" value="1"/>
</dbReference>
<protein>
    <recommendedName>
        <fullName evidence="3">histidine kinase</fullName>
        <ecNumber evidence="3">2.7.13.3</ecNumber>
    </recommendedName>
</protein>
<dbReference type="PROSITE" id="PS50112">
    <property type="entry name" value="PAS"/>
    <property type="match status" value="1"/>
</dbReference>
<reference evidence="13 14" key="1">
    <citation type="submission" date="2022-11" db="EMBL/GenBank/DDBJ databases">
        <title>Desulfobotulus tamanensis H1 sp. nov. - anaerobic, alkaliphilic, sulphate reducing bacterium isolated from terrestrial mud volcano.</title>
        <authorList>
            <person name="Frolova A."/>
            <person name="Merkel A.Y."/>
            <person name="Slobodkin A.I."/>
        </authorList>
    </citation>
    <scope>NUCLEOTIDE SEQUENCE [LARGE SCALE GENOMIC DNA]</scope>
    <source>
        <strain evidence="13 14">H1</strain>
    </source>
</reference>
<dbReference type="SMART" id="SM00304">
    <property type="entry name" value="HAMP"/>
    <property type="match status" value="1"/>
</dbReference>
<dbReference type="CDD" id="cd00082">
    <property type="entry name" value="HisKA"/>
    <property type="match status" value="1"/>
</dbReference>
<dbReference type="Pfam" id="PF00512">
    <property type="entry name" value="HisKA"/>
    <property type="match status" value="1"/>
</dbReference>
<keyword evidence="5" id="KW-0808">Transferase</keyword>
<dbReference type="Gene3D" id="1.10.287.130">
    <property type="match status" value="1"/>
</dbReference>
<dbReference type="SUPFAM" id="SSF158472">
    <property type="entry name" value="HAMP domain-like"/>
    <property type="match status" value="1"/>
</dbReference>
<comment type="catalytic activity">
    <reaction evidence="1">
        <text>ATP + protein L-histidine = ADP + protein N-phospho-L-histidine.</text>
        <dbReference type="EC" id="2.7.13.3"/>
    </reaction>
</comment>
<feature type="transmembrane region" description="Helical" evidence="9">
    <location>
        <begin position="12"/>
        <end position="31"/>
    </location>
</feature>
<evidence type="ECO:0000313" key="13">
    <source>
        <dbReference type="EMBL" id="MCW7752470.1"/>
    </source>
</evidence>
<keyword evidence="8 9" id="KW-0472">Membrane</keyword>
<evidence type="ECO:0000256" key="2">
    <source>
        <dbReference type="ARBA" id="ARBA00004370"/>
    </source>
</evidence>
<dbReference type="Proteomes" id="UP001209681">
    <property type="component" value="Unassembled WGS sequence"/>
</dbReference>